<dbReference type="InterPro" id="IPR013083">
    <property type="entry name" value="Znf_RING/FYVE/PHD"/>
</dbReference>
<dbReference type="AlphaFoldDB" id="A0A915N1X4"/>
<dbReference type="PROSITE" id="PS50089">
    <property type="entry name" value="ZF_RING_2"/>
    <property type="match status" value="1"/>
</dbReference>
<keyword evidence="1 3" id="KW-0863">Zinc-finger</keyword>
<evidence type="ECO:0000256" key="4">
    <source>
        <dbReference type="SAM" id="Coils"/>
    </source>
</evidence>
<evidence type="ECO:0000259" key="6">
    <source>
        <dbReference type="PROSITE" id="PS50089"/>
    </source>
</evidence>
<feature type="coiled-coil region" evidence="4">
    <location>
        <begin position="151"/>
        <end position="255"/>
    </location>
</feature>
<keyword evidence="1 3" id="KW-0479">Metal-binding</keyword>
<feature type="compositionally biased region" description="Basic residues" evidence="5">
    <location>
        <begin position="382"/>
        <end position="394"/>
    </location>
</feature>
<dbReference type="WBParaSite" id="scaffold6399_cov187.g10801">
    <property type="protein sequence ID" value="scaffold6399_cov187.g10801"/>
    <property type="gene ID" value="scaffold6399_cov187.g10801"/>
</dbReference>
<feature type="domain" description="RING-type" evidence="6">
    <location>
        <begin position="8"/>
        <end position="30"/>
    </location>
</feature>
<evidence type="ECO:0000256" key="3">
    <source>
        <dbReference type="PROSITE-ProRule" id="PRU00175"/>
    </source>
</evidence>
<evidence type="ECO:0000256" key="5">
    <source>
        <dbReference type="SAM" id="MobiDB-lite"/>
    </source>
</evidence>
<dbReference type="SUPFAM" id="SSF57850">
    <property type="entry name" value="RING/U-box"/>
    <property type="match status" value="1"/>
</dbReference>
<evidence type="ECO:0000256" key="2">
    <source>
        <dbReference type="ARBA" id="ARBA00022833"/>
    </source>
</evidence>
<protein>
    <submittedName>
        <fullName evidence="8">RING-type domain-containing protein</fullName>
    </submittedName>
</protein>
<dbReference type="Gene3D" id="3.30.40.10">
    <property type="entry name" value="Zinc/RING finger domain, C3HC4 (zinc finger)"/>
    <property type="match status" value="1"/>
</dbReference>
<evidence type="ECO:0000313" key="7">
    <source>
        <dbReference type="Proteomes" id="UP000887561"/>
    </source>
</evidence>
<dbReference type="InterPro" id="IPR001841">
    <property type="entry name" value="Znf_RING"/>
</dbReference>
<keyword evidence="4" id="KW-0175">Coiled coil</keyword>
<accession>A0A915N1X4</accession>
<proteinExistence type="predicted"/>
<name>A0A915N1X4_MELJA</name>
<dbReference type="Proteomes" id="UP000887561">
    <property type="component" value="Unplaced"/>
</dbReference>
<organism evidence="7 8">
    <name type="scientific">Meloidogyne javanica</name>
    <name type="common">Root-knot nematode worm</name>
    <dbReference type="NCBI Taxonomy" id="6303"/>
    <lineage>
        <taxon>Eukaryota</taxon>
        <taxon>Metazoa</taxon>
        <taxon>Ecdysozoa</taxon>
        <taxon>Nematoda</taxon>
        <taxon>Chromadorea</taxon>
        <taxon>Rhabditida</taxon>
        <taxon>Tylenchina</taxon>
        <taxon>Tylenchomorpha</taxon>
        <taxon>Tylenchoidea</taxon>
        <taxon>Meloidogynidae</taxon>
        <taxon>Meloidogyninae</taxon>
        <taxon>Meloidogyne</taxon>
        <taxon>Meloidogyne incognita group</taxon>
    </lineage>
</organism>
<keyword evidence="7" id="KW-1185">Reference proteome</keyword>
<evidence type="ECO:0000313" key="8">
    <source>
        <dbReference type="WBParaSite" id="scaffold6399_cov187.g10801"/>
    </source>
</evidence>
<dbReference type="GO" id="GO:0008270">
    <property type="term" value="F:zinc ion binding"/>
    <property type="evidence" value="ECO:0007669"/>
    <property type="project" value="UniProtKB-KW"/>
</dbReference>
<sequence length="441" mass="50580">MSGVGCCCGHLYHNECIIKWIREAKNCPKCVRTSSVENIACLSNEPGRAARSSEDQRLSSEPNRVARLSDQQLEGEQLSVEYDKVTRLSDQQLEELQLSIELDRVTSLSNQQFEETEIQDFEFNQIIEKITNAAANNLRINEQFEDLKVILENQHGEKNLLLRQMKTMKEQTKELGELLEKERLENGRKGKEIDKKNKEIMEKVKTIDEKVKKIEEKDKEIEKKCKEIETKNKEIEGKNKEIEKLKLEMLQLKESINVPSQPLDMRQMNNENDRNLIRSPLTSTDANNQISVANPQFTPSQINCPERVTVRRKFIPKVQNLERVPIAKKRPAMKVVNGASPAMSVFGKNKQVPVNLLTRVSHYLIVKSPYLYVKVASKPWRPHGTKQHQLHKPSHQNNKTPNNIGITKSAKRKLRLDSPIGSPMFTSTPNDGRKFPAFVIG</sequence>
<keyword evidence="2" id="KW-0862">Zinc</keyword>
<evidence type="ECO:0000256" key="1">
    <source>
        <dbReference type="ARBA" id="ARBA00022771"/>
    </source>
</evidence>
<reference evidence="8" key="1">
    <citation type="submission" date="2022-11" db="UniProtKB">
        <authorList>
            <consortium name="WormBaseParasite"/>
        </authorList>
    </citation>
    <scope>IDENTIFICATION</scope>
</reference>
<feature type="region of interest" description="Disordered" evidence="5">
    <location>
        <begin position="382"/>
        <end position="412"/>
    </location>
</feature>
<feature type="compositionally biased region" description="Polar residues" evidence="5">
    <location>
        <begin position="395"/>
        <end position="406"/>
    </location>
</feature>